<dbReference type="Pfam" id="PF13817">
    <property type="entry name" value="DDE_Tnp_IS66_C"/>
    <property type="match status" value="1"/>
</dbReference>
<organism evidence="2 3">
    <name type="scientific">Rhodocytophaga aerolata</name>
    <dbReference type="NCBI Taxonomy" id="455078"/>
    <lineage>
        <taxon>Bacteria</taxon>
        <taxon>Pseudomonadati</taxon>
        <taxon>Bacteroidota</taxon>
        <taxon>Cytophagia</taxon>
        <taxon>Cytophagales</taxon>
        <taxon>Rhodocytophagaceae</taxon>
        <taxon>Rhodocytophaga</taxon>
    </lineage>
</organism>
<dbReference type="RefSeq" id="WP_302042314.1">
    <property type="nucleotide sequence ID" value="NZ_JAUKPO010000064.1"/>
</dbReference>
<evidence type="ECO:0000313" key="2">
    <source>
        <dbReference type="EMBL" id="MDO1451516.1"/>
    </source>
</evidence>
<feature type="domain" description="Transposase IS66 C-terminal" evidence="1">
    <location>
        <begin position="2"/>
        <end position="35"/>
    </location>
</feature>
<sequence>MGSCKLQGINAHEYVQDVLQRLPDHPINQLKELLPPFWKKSNISPVPEI</sequence>
<reference evidence="2" key="1">
    <citation type="submission" date="2023-07" db="EMBL/GenBank/DDBJ databases">
        <title>The genome sequence of Rhodocytophaga aerolata KACC 12507.</title>
        <authorList>
            <person name="Zhang X."/>
        </authorList>
    </citation>
    <scope>NUCLEOTIDE SEQUENCE</scope>
    <source>
        <strain evidence="2">KACC 12507</strain>
    </source>
</reference>
<dbReference type="Proteomes" id="UP001168528">
    <property type="component" value="Unassembled WGS sequence"/>
</dbReference>
<evidence type="ECO:0000259" key="1">
    <source>
        <dbReference type="Pfam" id="PF13817"/>
    </source>
</evidence>
<comment type="caution">
    <text evidence="2">The sequence shown here is derived from an EMBL/GenBank/DDBJ whole genome shotgun (WGS) entry which is preliminary data.</text>
</comment>
<gene>
    <name evidence="2" type="ORF">Q0590_34905</name>
</gene>
<dbReference type="InterPro" id="IPR039552">
    <property type="entry name" value="IS66_C"/>
</dbReference>
<dbReference type="EMBL" id="JAUKPO010000064">
    <property type="protein sequence ID" value="MDO1451516.1"/>
    <property type="molecule type" value="Genomic_DNA"/>
</dbReference>
<proteinExistence type="predicted"/>
<accession>A0ABT8RHD8</accession>
<name>A0ABT8RHD8_9BACT</name>
<protein>
    <submittedName>
        <fullName evidence="2">Transposase domain-containing protein</fullName>
    </submittedName>
</protein>
<keyword evidence="3" id="KW-1185">Reference proteome</keyword>
<evidence type="ECO:0000313" key="3">
    <source>
        <dbReference type="Proteomes" id="UP001168528"/>
    </source>
</evidence>